<dbReference type="AlphaFoldDB" id="A0A4R5TWW9"/>
<keyword evidence="6" id="KW-1185">Reference proteome</keyword>
<dbReference type="PROSITE" id="PS00061">
    <property type="entry name" value="ADH_SHORT"/>
    <property type="match status" value="1"/>
</dbReference>
<protein>
    <submittedName>
        <fullName evidence="5">SDR family NAD(P)-dependent oxidoreductase</fullName>
    </submittedName>
</protein>
<dbReference type="Gene3D" id="3.40.50.720">
    <property type="entry name" value="NAD(P)-binding Rossmann-like Domain"/>
    <property type="match status" value="1"/>
</dbReference>
<dbReference type="PRINTS" id="PR00081">
    <property type="entry name" value="GDHRDH"/>
</dbReference>
<sequence>MRIQGSTVLVTGSNRGLGRLFVEELLERGAVKVYAASRSGIEVGQPGVVPLALDITDPAAVAAAAAAAQDVNILINNAGILTPTSLLEGSADAVRQEMETNFFGTLEMTRAFAPIIAANGGGAIHNVLSVLSWAHFPDVGAYSAAKAASWAMTNATRQELAPRGIAVSALHVGWMDTDMGAHIPAEQKSDPAEVVSAALDAVEDGEPEVLFGELTHNVRGALAGDLSQLYPDLTVRDLRAS</sequence>
<evidence type="ECO:0000313" key="6">
    <source>
        <dbReference type="Proteomes" id="UP000295411"/>
    </source>
</evidence>
<reference evidence="5 6" key="1">
    <citation type="submission" date="2019-03" db="EMBL/GenBank/DDBJ databases">
        <title>Arthrobacter sp. nov., an bacterium isolated from biocrust in Mu Us Desert.</title>
        <authorList>
            <person name="Lixiong L."/>
        </authorList>
    </citation>
    <scope>NUCLEOTIDE SEQUENCE [LARGE SCALE GENOMIC DNA]</scope>
    <source>
        <strain evidence="5 6">SLN-3</strain>
    </source>
</reference>
<dbReference type="InterPro" id="IPR036291">
    <property type="entry name" value="NAD(P)-bd_dom_sf"/>
</dbReference>
<comment type="caution">
    <text evidence="5">The sequence shown here is derived from an EMBL/GenBank/DDBJ whole genome shotgun (WGS) entry which is preliminary data.</text>
</comment>
<dbReference type="PANTHER" id="PTHR43391:SF91">
    <property type="entry name" value="OS04G0390700 PROTEIN"/>
    <property type="match status" value="1"/>
</dbReference>
<comment type="similarity">
    <text evidence="1 3">Belongs to the short-chain dehydrogenases/reductases (SDR) family.</text>
</comment>
<dbReference type="InterPro" id="IPR002347">
    <property type="entry name" value="SDR_fam"/>
</dbReference>
<evidence type="ECO:0000256" key="1">
    <source>
        <dbReference type="ARBA" id="ARBA00006484"/>
    </source>
</evidence>
<dbReference type="NCBIfam" id="NF006119">
    <property type="entry name" value="PRK08264.1-5"/>
    <property type="match status" value="1"/>
</dbReference>
<proteinExistence type="inferred from homology"/>
<dbReference type="GO" id="GO:0016491">
    <property type="term" value="F:oxidoreductase activity"/>
    <property type="evidence" value="ECO:0007669"/>
    <property type="project" value="UniProtKB-KW"/>
</dbReference>
<dbReference type="OrthoDB" id="3212478at2"/>
<dbReference type="PANTHER" id="PTHR43391">
    <property type="entry name" value="RETINOL DEHYDROGENASE-RELATED"/>
    <property type="match status" value="1"/>
</dbReference>
<dbReference type="RefSeq" id="WP_133403910.1">
    <property type="nucleotide sequence ID" value="NZ_SMTK01000003.1"/>
</dbReference>
<dbReference type="PRINTS" id="PR00080">
    <property type="entry name" value="SDRFAMILY"/>
</dbReference>
<evidence type="ECO:0000313" key="5">
    <source>
        <dbReference type="EMBL" id="TDK25653.1"/>
    </source>
</evidence>
<name>A0A4R5TWW9_9MICC</name>
<evidence type="ECO:0000259" key="4">
    <source>
        <dbReference type="SMART" id="SM00822"/>
    </source>
</evidence>
<dbReference type="EMBL" id="SMTK01000003">
    <property type="protein sequence ID" value="TDK25653.1"/>
    <property type="molecule type" value="Genomic_DNA"/>
</dbReference>
<gene>
    <name evidence="5" type="ORF">E2F48_10455</name>
</gene>
<feature type="domain" description="Ketoreductase" evidence="4">
    <location>
        <begin position="6"/>
        <end position="177"/>
    </location>
</feature>
<dbReference type="SUPFAM" id="SSF51735">
    <property type="entry name" value="NAD(P)-binding Rossmann-fold domains"/>
    <property type="match status" value="1"/>
</dbReference>
<dbReference type="InterPro" id="IPR057326">
    <property type="entry name" value="KR_dom"/>
</dbReference>
<dbReference type="Proteomes" id="UP000295411">
    <property type="component" value="Unassembled WGS sequence"/>
</dbReference>
<keyword evidence="2" id="KW-0560">Oxidoreductase</keyword>
<dbReference type="SMART" id="SM00822">
    <property type="entry name" value="PKS_KR"/>
    <property type="match status" value="1"/>
</dbReference>
<dbReference type="GO" id="GO:0005829">
    <property type="term" value="C:cytosol"/>
    <property type="evidence" value="ECO:0007669"/>
    <property type="project" value="TreeGrafter"/>
</dbReference>
<evidence type="ECO:0000256" key="3">
    <source>
        <dbReference type="RuleBase" id="RU000363"/>
    </source>
</evidence>
<dbReference type="InterPro" id="IPR020904">
    <property type="entry name" value="Sc_DH/Rdtase_CS"/>
</dbReference>
<evidence type="ECO:0000256" key="2">
    <source>
        <dbReference type="ARBA" id="ARBA00023002"/>
    </source>
</evidence>
<dbReference type="Pfam" id="PF00106">
    <property type="entry name" value="adh_short"/>
    <property type="match status" value="1"/>
</dbReference>
<accession>A0A4R5TWW9</accession>
<organism evidence="5 6">
    <name type="scientific">Arthrobacter crusticola</name>
    <dbReference type="NCBI Taxonomy" id="2547960"/>
    <lineage>
        <taxon>Bacteria</taxon>
        <taxon>Bacillati</taxon>
        <taxon>Actinomycetota</taxon>
        <taxon>Actinomycetes</taxon>
        <taxon>Micrococcales</taxon>
        <taxon>Micrococcaceae</taxon>
        <taxon>Arthrobacter</taxon>
    </lineage>
</organism>